<feature type="compositionally biased region" description="Basic and acidic residues" evidence="1">
    <location>
        <begin position="324"/>
        <end position="337"/>
    </location>
</feature>
<evidence type="ECO:0000256" key="1">
    <source>
        <dbReference type="SAM" id="MobiDB-lite"/>
    </source>
</evidence>
<gene>
    <name evidence="2" type="ORF">Daus18300_011209</name>
</gene>
<organism evidence="2 3">
    <name type="scientific">Diaporthe australafricana</name>
    <dbReference type="NCBI Taxonomy" id="127596"/>
    <lineage>
        <taxon>Eukaryota</taxon>
        <taxon>Fungi</taxon>
        <taxon>Dikarya</taxon>
        <taxon>Ascomycota</taxon>
        <taxon>Pezizomycotina</taxon>
        <taxon>Sordariomycetes</taxon>
        <taxon>Sordariomycetidae</taxon>
        <taxon>Diaporthales</taxon>
        <taxon>Diaporthaceae</taxon>
        <taxon>Diaporthe</taxon>
    </lineage>
</organism>
<sequence length="337" mass="38156">MDEQKLQRAREAIKIRISNLQIQVDTERLTPSLREEIVHVIKVHQEALERPNLDRPFLEELDSLQDQIEEHWSRVYKSCIGHSNLMGDLGQYQLFLTELLLSEYTGAPFTDRQSMEWLHQSAAYLEQATTDTSKGFRATSHESIVFPLEELRLNRPHVEKRLVLAAADDDQQRPLGGWTQYLIKYGDWKDLAKYLYYDRELAVSLFKYQPIVPSLFNSGTRDKVLQGITSIQDKYFTNISSPTEYTVSKYAMDLETVKKTPGSSNQITTTTSAVEHHKPVRGGLSPRNHAKRIIDAIAGGIKSMGTHSGSQQAAGKQVSANAAADEKTPLVDDEKKP</sequence>
<name>A0ABR3W7D3_9PEZI</name>
<feature type="compositionally biased region" description="Polar residues" evidence="1">
    <location>
        <begin position="261"/>
        <end position="273"/>
    </location>
</feature>
<proteinExistence type="predicted"/>
<dbReference type="EMBL" id="JAWRVE010000133">
    <property type="protein sequence ID" value="KAL1855208.1"/>
    <property type="molecule type" value="Genomic_DNA"/>
</dbReference>
<feature type="compositionally biased region" description="Polar residues" evidence="1">
    <location>
        <begin position="305"/>
        <end position="320"/>
    </location>
</feature>
<accession>A0ABR3W7D3</accession>
<feature type="region of interest" description="Disordered" evidence="1">
    <location>
        <begin position="260"/>
        <end position="289"/>
    </location>
</feature>
<comment type="caution">
    <text evidence="2">The sequence shown here is derived from an EMBL/GenBank/DDBJ whole genome shotgun (WGS) entry which is preliminary data.</text>
</comment>
<reference evidence="2 3" key="1">
    <citation type="journal article" date="2024" name="IMA Fungus">
        <title>IMA Genome - F19 : A genome assembly and annotation guide to empower mycologists, including annotated draft genome sequences of Ceratocystis pirilliformis, Diaporthe australafricana, Fusarium ophioides, Paecilomyces lecythidis, and Sporothrix stenoceras.</title>
        <authorList>
            <person name="Aylward J."/>
            <person name="Wilson A.M."/>
            <person name="Visagie C.M."/>
            <person name="Spraker J."/>
            <person name="Barnes I."/>
            <person name="Buitendag C."/>
            <person name="Ceriani C."/>
            <person name="Del Mar Angel L."/>
            <person name="du Plessis D."/>
            <person name="Fuchs T."/>
            <person name="Gasser K."/>
            <person name="Kramer D."/>
            <person name="Li W."/>
            <person name="Munsamy K."/>
            <person name="Piso A."/>
            <person name="Price J.L."/>
            <person name="Sonnekus B."/>
            <person name="Thomas C."/>
            <person name="van der Nest A."/>
            <person name="van Dijk A."/>
            <person name="van Heerden A."/>
            <person name="van Vuuren N."/>
            <person name="Yilmaz N."/>
            <person name="Duong T.A."/>
            <person name="van der Merwe N.A."/>
            <person name="Wingfield M.J."/>
            <person name="Wingfield B.D."/>
        </authorList>
    </citation>
    <scope>NUCLEOTIDE SEQUENCE [LARGE SCALE GENOMIC DNA]</scope>
    <source>
        <strain evidence="2 3">CMW 18300</strain>
    </source>
</reference>
<dbReference type="Proteomes" id="UP001583177">
    <property type="component" value="Unassembled WGS sequence"/>
</dbReference>
<feature type="region of interest" description="Disordered" evidence="1">
    <location>
        <begin position="302"/>
        <end position="337"/>
    </location>
</feature>
<protein>
    <submittedName>
        <fullName evidence="2">Uncharacterized protein</fullName>
    </submittedName>
</protein>
<evidence type="ECO:0000313" key="3">
    <source>
        <dbReference type="Proteomes" id="UP001583177"/>
    </source>
</evidence>
<evidence type="ECO:0000313" key="2">
    <source>
        <dbReference type="EMBL" id="KAL1855208.1"/>
    </source>
</evidence>
<keyword evidence="3" id="KW-1185">Reference proteome</keyword>